<evidence type="ECO:0000313" key="1">
    <source>
        <dbReference type="EMBL" id="MXU87581.1"/>
    </source>
</evidence>
<accession>A0A6B0UAT1</accession>
<proteinExistence type="predicted"/>
<dbReference type="AlphaFoldDB" id="A0A6B0UAT1"/>
<name>A0A6B0UAT1_IXORI</name>
<organism evidence="1">
    <name type="scientific">Ixodes ricinus</name>
    <name type="common">Common tick</name>
    <name type="synonym">Acarus ricinus</name>
    <dbReference type="NCBI Taxonomy" id="34613"/>
    <lineage>
        <taxon>Eukaryota</taxon>
        <taxon>Metazoa</taxon>
        <taxon>Ecdysozoa</taxon>
        <taxon>Arthropoda</taxon>
        <taxon>Chelicerata</taxon>
        <taxon>Arachnida</taxon>
        <taxon>Acari</taxon>
        <taxon>Parasitiformes</taxon>
        <taxon>Ixodida</taxon>
        <taxon>Ixodoidea</taxon>
        <taxon>Ixodidae</taxon>
        <taxon>Ixodinae</taxon>
        <taxon>Ixodes</taxon>
    </lineage>
</organism>
<dbReference type="EMBL" id="GIFC01005498">
    <property type="protein sequence ID" value="MXU87581.1"/>
    <property type="molecule type" value="Transcribed_RNA"/>
</dbReference>
<sequence>MGIWGLCTRLPAAQKPAVVPSHDRISRMCGVRVCHGQKCLFVLGIYSFYEGLSICSKLWVLEERMPVLLGSKFSFGLYFLWLSDCLFAVGFASESIH</sequence>
<reference evidence="1" key="1">
    <citation type="submission" date="2019-12" db="EMBL/GenBank/DDBJ databases">
        <title>An insight into the sialome of adult female Ixodes ricinus ticks feeding for 6 days.</title>
        <authorList>
            <person name="Perner J."/>
            <person name="Ribeiro J.M.C."/>
        </authorList>
    </citation>
    <scope>NUCLEOTIDE SEQUENCE</scope>
    <source>
        <strain evidence="1">Semi-engorged</strain>
        <tissue evidence="1">Salivary glands</tissue>
    </source>
</reference>
<protein>
    <submittedName>
        <fullName evidence="1">Uncharacterized protein</fullName>
    </submittedName>
</protein>